<dbReference type="InterPro" id="IPR003728">
    <property type="entry name" value="Ribosome_maturation_RimP"/>
</dbReference>
<dbReference type="PANTHER" id="PTHR33867">
    <property type="entry name" value="RIBOSOME MATURATION FACTOR RIMP"/>
    <property type="match status" value="1"/>
</dbReference>
<evidence type="ECO:0000256" key="1">
    <source>
        <dbReference type="ARBA" id="ARBA00022490"/>
    </source>
</evidence>
<dbReference type="EMBL" id="VHIQ01000001">
    <property type="protein sequence ID" value="TPV35866.1"/>
    <property type="molecule type" value="Genomic_DNA"/>
</dbReference>
<comment type="subcellular location">
    <subcellularLocation>
        <location evidence="3">Cytoplasm</location>
    </subcellularLocation>
</comment>
<evidence type="ECO:0000259" key="5">
    <source>
        <dbReference type="Pfam" id="PF17384"/>
    </source>
</evidence>
<comment type="caution">
    <text evidence="6">The sequence shown here is derived from an EMBL/GenBank/DDBJ whole genome shotgun (WGS) entry which is preliminary data.</text>
</comment>
<dbReference type="InterPro" id="IPR028998">
    <property type="entry name" value="RimP_C"/>
</dbReference>
<dbReference type="RefSeq" id="WP_140988876.1">
    <property type="nucleotide sequence ID" value="NZ_VHIQ01000001.1"/>
</dbReference>
<comment type="function">
    <text evidence="3">Required for maturation of 30S ribosomal subunits.</text>
</comment>
<dbReference type="Proteomes" id="UP000317332">
    <property type="component" value="Unassembled WGS sequence"/>
</dbReference>
<dbReference type="Pfam" id="PF02576">
    <property type="entry name" value="RimP_N"/>
    <property type="match status" value="1"/>
</dbReference>
<accession>A0A506PPQ8</accession>
<keyword evidence="2 3" id="KW-0690">Ribosome biogenesis</keyword>
<dbReference type="SUPFAM" id="SSF75420">
    <property type="entry name" value="YhbC-like, N-terminal domain"/>
    <property type="match status" value="1"/>
</dbReference>
<protein>
    <recommendedName>
        <fullName evidence="3">Ribosome maturation factor RimP</fullName>
    </recommendedName>
</protein>
<dbReference type="AlphaFoldDB" id="A0A506PPQ8"/>
<evidence type="ECO:0000313" key="6">
    <source>
        <dbReference type="EMBL" id="TPV35866.1"/>
    </source>
</evidence>
<name>A0A506PPQ8_9FLAO</name>
<dbReference type="HAMAP" id="MF_01077">
    <property type="entry name" value="RimP"/>
    <property type="match status" value="1"/>
</dbReference>
<organism evidence="6 7">
    <name type="scientific">Paucihalobacter ruber</name>
    <dbReference type="NCBI Taxonomy" id="2567861"/>
    <lineage>
        <taxon>Bacteria</taxon>
        <taxon>Pseudomonadati</taxon>
        <taxon>Bacteroidota</taxon>
        <taxon>Flavobacteriia</taxon>
        <taxon>Flavobacteriales</taxon>
        <taxon>Flavobacteriaceae</taxon>
        <taxon>Paucihalobacter</taxon>
    </lineage>
</organism>
<gene>
    <name evidence="3 6" type="primary">rimP</name>
    <name evidence="6" type="ORF">FJ651_02815</name>
</gene>
<evidence type="ECO:0000313" key="7">
    <source>
        <dbReference type="Proteomes" id="UP000317332"/>
    </source>
</evidence>
<dbReference type="GO" id="GO:0006412">
    <property type="term" value="P:translation"/>
    <property type="evidence" value="ECO:0007669"/>
    <property type="project" value="TreeGrafter"/>
</dbReference>
<dbReference type="PANTHER" id="PTHR33867:SF1">
    <property type="entry name" value="RIBOSOME MATURATION FACTOR RIMP"/>
    <property type="match status" value="1"/>
</dbReference>
<reference evidence="6 7" key="1">
    <citation type="submission" date="2019-06" db="EMBL/GenBank/DDBJ databases">
        <title>Flavobacteriaceae Paucihalobacterium erythroidium CWB-1, complete genome.</title>
        <authorList>
            <person name="Wu S."/>
        </authorList>
    </citation>
    <scope>NUCLEOTIDE SEQUENCE [LARGE SCALE GENOMIC DNA]</scope>
    <source>
        <strain evidence="6 7">CWB-1</strain>
    </source>
</reference>
<proteinExistence type="inferred from homology"/>
<evidence type="ECO:0000259" key="4">
    <source>
        <dbReference type="Pfam" id="PF02576"/>
    </source>
</evidence>
<feature type="domain" description="Ribosome maturation factor RimP N-terminal" evidence="4">
    <location>
        <begin position="30"/>
        <end position="75"/>
    </location>
</feature>
<dbReference type="Gene3D" id="3.30.300.70">
    <property type="entry name" value="RimP-like superfamily, N-terminal"/>
    <property type="match status" value="1"/>
</dbReference>
<dbReference type="OrthoDB" id="9789702at2"/>
<dbReference type="Pfam" id="PF17384">
    <property type="entry name" value="DUF150_C"/>
    <property type="match status" value="1"/>
</dbReference>
<sequence>MFREKVIALLDSCFENRSDLFLIDLEILSDYTIRVIVDGDNGVSVEDCVYVSRAVEHNLDRESYDFSIEVSSAGAASDLINKRQYKRNIGRTLKLKTKTNGAIEAELFEVKDDGIIVKWKTREPKPVGKGKVTVVNEAEINYDDIEKANVVLKF</sequence>
<evidence type="ECO:0000256" key="3">
    <source>
        <dbReference type="HAMAP-Rule" id="MF_01077"/>
    </source>
</evidence>
<dbReference type="GO" id="GO:0000028">
    <property type="term" value="P:ribosomal small subunit assembly"/>
    <property type="evidence" value="ECO:0007669"/>
    <property type="project" value="TreeGrafter"/>
</dbReference>
<keyword evidence="1 3" id="KW-0963">Cytoplasm</keyword>
<comment type="similarity">
    <text evidence="3">Belongs to the RimP family.</text>
</comment>
<keyword evidence="7" id="KW-1185">Reference proteome</keyword>
<dbReference type="InterPro" id="IPR035956">
    <property type="entry name" value="RimP_N_sf"/>
</dbReference>
<dbReference type="NCBIfam" id="NF002531">
    <property type="entry name" value="PRK02001.1"/>
    <property type="match status" value="1"/>
</dbReference>
<dbReference type="InterPro" id="IPR028989">
    <property type="entry name" value="RimP_N"/>
</dbReference>
<evidence type="ECO:0000256" key="2">
    <source>
        <dbReference type="ARBA" id="ARBA00022517"/>
    </source>
</evidence>
<dbReference type="GO" id="GO:0005829">
    <property type="term" value="C:cytosol"/>
    <property type="evidence" value="ECO:0007669"/>
    <property type="project" value="TreeGrafter"/>
</dbReference>
<feature type="domain" description="Ribosome maturation factor RimP C-terminal" evidence="5">
    <location>
        <begin position="80"/>
        <end position="154"/>
    </location>
</feature>